<evidence type="ECO:0000313" key="3">
    <source>
        <dbReference type="EMBL" id="MBS4213275.1"/>
    </source>
</evidence>
<keyword evidence="1" id="KW-0472">Membrane</keyword>
<keyword evidence="1" id="KW-0812">Transmembrane</keyword>
<feature type="transmembrane region" description="Helical" evidence="1">
    <location>
        <begin position="16"/>
        <end position="42"/>
    </location>
</feature>
<keyword evidence="4" id="KW-1185">Reference proteome</keyword>
<feature type="domain" description="Putative Flp pilus-assembly TadG-like N-terminal" evidence="2">
    <location>
        <begin position="14"/>
        <end position="61"/>
    </location>
</feature>
<name>A0A942U4V4_9BACI</name>
<dbReference type="Proteomes" id="UP000679749">
    <property type="component" value="Unassembled WGS sequence"/>
</dbReference>
<sequence length="290" mass="31732">MFTKLKNIIREESGQSLVLIAVSLVALLGFTSLVTDVGYMYFQKSNLQKAADSAALAGAQDLPNASTAKNTAENYANANGVKKSEITSINPSYQSDPTKIEVKLKRNVSFNFARVLGFTDTDISARAVAQNSQWDGEALPFINLDNKYGAEGTILEGWNKVDPGDKERIHNNDLVISDDNTSIKVKYADGSLMFKKGKDNSINAALDNILKVGRTVYLFSLSNEVIDSGDYNKKGPKELKEGDLIPLEDTVLLECQIIEVEGKIVTLKFMKVYDISTGVFPQGDSSKLVE</sequence>
<dbReference type="RefSeq" id="WP_213117772.1">
    <property type="nucleotide sequence ID" value="NZ_JAGYPF010000002.1"/>
</dbReference>
<keyword evidence="1" id="KW-1133">Transmembrane helix</keyword>
<gene>
    <name evidence="3" type="ORF">KHA99_12550</name>
</gene>
<evidence type="ECO:0000256" key="1">
    <source>
        <dbReference type="SAM" id="Phobius"/>
    </source>
</evidence>
<dbReference type="EMBL" id="JAGYPF010000002">
    <property type="protein sequence ID" value="MBS4213275.1"/>
    <property type="molecule type" value="Genomic_DNA"/>
</dbReference>
<dbReference type="InterPro" id="IPR028087">
    <property type="entry name" value="Tad_N"/>
</dbReference>
<evidence type="ECO:0000313" key="4">
    <source>
        <dbReference type="Proteomes" id="UP000679749"/>
    </source>
</evidence>
<proteinExistence type="predicted"/>
<dbReference type="Pfam" id="PF13400">
    <property type="entry name" value="Tad"/>
    <property type="match status" value="1"/>
</dbReference>
<accession>A0A942U4V4</accession>
<reference evidence="3" key="1">
    <citation type="submission" date="2021-05" db="EMBL/GenBank/DDBJ databases">
        <title>Novel Bacillus species.</title>
        <authorList>
            <person name="Liu G."/>
        </authorList>
    </citation>
    <scope>NUCLEOTIDE SEQUENCE</scope>
    <source>
        <strain evidence="3">FJAT-49825</strain>
    </source>
</reference>
<organism evidence="3 4">
    <name type="scientific">Neobacillus rhizophilus</name>
    <dbReference type="NCBI Taxonomy" id="2833579"/>
    <lineage>
        <taxon>Bacteria</taxon>
        <taxon>Bacillati</taxon>
        <taxon>Bacillota</taxon>
        <taxon>Bacilli</taxon>
        <taxon>Bacillales</taxon>
        <taxon>Bacillaceae</taxon>
        <taxon>Neobacillus</taxon>
    </lineage>
</organism>
<evidence type="ECO:0000259" key="2">
    <source>
        <dbReference type="Pfam" id="PF13400"/>
    </source>
</evidence>
<dbReference type="AlphaFoldDB" id="A0A942U4V4"/>
<protein>
    <recommendedName>
        <fullName evidence="2">Putative Flp pilus-assembly TadG-like N-terminal domain-containing protein</fullName>
    </recommendedName>
</protein>
<comment type="caution">
    <text evidence="3">The sequence shown here is derived from an EMBL/GenBank/DDBJ whole genome shotgun (WGS) entry which is preliminary data.</text>
</comment>